<reference evidence="7" key="1">
    <citation type="submission" date="2023-10" db="EMBL/GenBank/DDBJ databases">
        <title>Genome assembly of Pristionchus species.</title>
        <authorList>
            <person name="Yoshida K."/>
            <person name="Sommer R.J."/>
        </authorList>
    </citation>
    <scope>NUCLEOTIDE SEQUENCE</scope>
    <source>
        <strain evidence="7">RS5133</strain>
    </source>
</reference>
<accession>A0AAV5VFJ5</accession>
<dbReference type="GO" id="GO:0042626">
    <property type="term" value="F:ATPase-coupled transmembrane transporter activity"/>
    <property type="evidence" value="ECO:0007669"/>
    <property type="project" value="TreeGrafter"/>
</dbReference>
<dbReference type="Gene3D" id="1.20.1560.10">
    <property type="entry name" value="ABC transporter type 1, transmembrane domain"/>
    <property type="match status" value="1"/>
</dbReference>
<evidence type="ECO:0000313" key="7">
    <source>
        <dbReference type="EMBL" id="GMT16644.1"/>
    </source>
</evidence>
<dbReference type="AlphaFoldDB" id="A0AAV5VFJ5"/>
<feature type="compositionally biased region" description="Polar residues" evidence="5">
    <location>
        <begin position="1"/>
        <end position="19"/>
    </location>
</feature>
<dbReference type="GO" id="GO:0016887">
    <property type="term" value="F:ATP hydrolysis activity"/>
    <property type="evidence" value="ECO:0007669"/>
    <property type="project" value="InterPro"/>
</dbReference>
<evidence type="ECO:0000256" key="4">
    <source>
        <dbReference type="ARBA" id="ARBA00023136"/>
    </source>
</evidence>
<evidence type="ECO:0000259" key="6">
    <source>
        <dbReference type="Pfam" id="PF00005"/>
    </source>
</evidence>
<dbReference type="InterPro" id="IPR003439">
    <property type="entry name" value="ABC_transporter-like_ATP-bd"/>
</dbReference>
<dbReference type="InterPro" id="IPR036640">
    <property type="entry name" value="ABC1_TM_sf"/>
</dbReference>
<protein>
    <recommendedName>
        <fullName evidence="6">ABC transporter domain-containing protein</fullName>
    </recommendedName>
</protein>
<evidence type="ECO:0000256" key="2">
    <source>
        <dbReference type="ARBA" id="ARBA00022692"/>
    </source>
</evidence>
<organism evidence="7 8">
    <name type="scientific">Pristionchus fissidentatus</name>
    <dbReference type="NCBI Taxonomy" id="1538716"/>
    <lineage>
        <taxon>Eukaryota</taxon>
        <taxon>Metazoa</taxon>
        <taxon>Ecdysozoa</taxon>
        <taxon>Nematoda</taxon>
        <taxon>Chromadorea</taxon>
        <taxon>Rhabditida</taxon>
        <taxon>Rhabditina</taxon>
        <taxon>Diplogasteromorpha</taxon>
        <taxon>Diplogasteroidea</taxon>
        <taxon>Neodiplogasteridae</taxon>
        <taxon>Pristionchus</taxon>
    </lineage>
</organism>
<feature type="region of interest" description="Disordered" evidence="5">
    <location>
        <begin position="1"/>
        <end position="53"/>
    </location>
</feature>
<feature type="domain" description="ABC transporter" evidence="6">
    <location>
        <begin position="73"/>
        <end position="98"/>
    </location>
</feature>
<evidence type="ECO:0000313" key="8">
    <source>
        <dbReference type="Proteomes" id="UP001432322"/>
    </source>
</evidence>
<keyword evidence="4" id="KW-0472">Membrane</keyword>
<dbReference type="EMBL" id="BTSY01000002">
    <property type="protein sequence ID" value="GMT16644.1"/>
    <property type="molecule type" value="Genomic_DNA"/>
</dbReference>
<dbReference type="PANTHER" id="PTHR24221:SF503">
    <property type="entry name" value="MITOCHONDRIAL POTASSIUM CHANNEL ATP-BINDING SUBUNIT"/>
    <property type="match status" value="1"/>
</dbReference>
<dbReference type="GO" id="GO:0005524">
    <property type="term" value="F:ATP binding"/>
    <property type="evidence" value="ECO:0007669"/>
    <property type="project" value="InterPro"/>
</dbReference>
<dbReference type="Gene3D" id="3.40.50.300">
    <property type="entry name" value="P-loop containing nucleotide triphosphate hydrolases"/>
    <property type="match status" value="1"/>
</dbReference>
<evidence type="ECO:0000256" key="1">
    <source>
        <dbReference type="ARBA" id="ARBA00004141"/>
    </source>
</evidence>
<keyword evidence="2" id="KW-0812">Transmembrane</keyword>
<dbReference type="Pfam" id="PF00005">
    <property type="entry name" value="ABC_tran"/>
    <property type="match status" value="1"/>
</dbReference>
<dbReference type="SUPFAM" id="SSF52540">
    <property type="entry name" value="P-loop containing nucleoside triphosphate hydrolases"/>
    <property type="match status" value="1"/>
</dbReference>
<dbReference type="PANTHER" id="PTHR24221">
    <property type="entry name" value="ATP-BINDING CASSETTE SUB-FAMILY B"/>
    <property type="match status" value="1"/>
</dbReference>
<feature type="non-terminal residue" evidence="7">
    <location>
        <position position="1"/>
    </location>
</feature>
<sequence>PSSGTVRSATTRDASTGQEACSPPSTSPWDPPDASNYRERKGDDETADPNDTELNIRFDNVSFQFPSRTHSVLENLSFDLSMGKSLALVGTSGCGKST</sequence>
<feature type="non-terminal residue" evidence="7">
    <location>
        <position position="98"/>
    </location>
</feature>
<name>A0AAV5VFJ5_9BILA</name>
<dbReference type="InterPro" id="IPR027417">
    <property type="entry name" value="P-loop_NTPase"/>
</dbReference>
<dbReference type="InterPro" id="IPR039421">
    <property type="entry name" value="Type_1_exporter"/>
</dbReference>
<evidence type="ECO:0000256" key="5">
    <source>
        <dbReference type="SAM" id="MobiDB-lite"/>
    </source>
</evidence>
<dbReference type="GO" id="GO:0016020">
    <property type="term" value="C:membrane"/>
    <property type="evidence" value="ECO:0007669"/>
    <property type="project" value="UniProtKB-SubCell"/>
</dbReference>
<dbReference type="Proteomes" id="UP001432322">
    <property type="component" value="Unassembled WGS sequence"/>
</dbReference>
<keyword evidence="8" id="KW-1185">Reference proteome</keyword>
<gene>
    <name evidence="7" type="ORF">PFISCL1PPCAC_7941</name>
</gene>
<keyword evidence="3" id="KW-1133">Transmembrane helix</keyword>
<comment type="caution">
    <text evidence="7">The sequence shown here is derived from an EMBL/GenBank/DDBJ whole genome shotgun (WGS) entry which is preliminary data.</text>
</comment>
<comment type="subcellular location">
    <subcellularLocation>
        <location evidence="1">Membrane</location>
        <topology evidence="1">Multi-pass membrane protein</topology>
    </subcellularLocation>
</comment>
<evidence type="ECO:0000256" key="3">
    <source>
        <dbReference type="ARBA" id="ARBA00022989"/>
    </source>
</evidence>
<proteinExistence type="predicted"/>